<comment type="caution">
    <text evidence="3">The sequence shown here is derived from an EMBL/GenBank/DDBJ whole genome shotgun (WGS) entry which is preliminary data.</text>
</comment>
<evidence type="ECO:0000313" key="4">
    <source>
        <dbReference type="Proteomes" id="UP000535890"/>
    </source>
</evidence>
<evidence type="ECO:0000313" key="3">
    <source>
        <dbReference type="EMBL" id="NYD38480.1"/>
    </source>
</evidence>
<organism evidence="3 4">
    <name type="scientific">Actinomycetospora corticicola</name>
    <dbReference type="NCBI Taxonomy" id="663602"/>
    <lineage>
        <taxon>Bacteria</taxon>
        <taxon>Bacillati</taxon>
        <taxon>Actinomycetota</taxon>
        <taxon>Actinomycetes</taxon>
        <taxon>Pseudonocardiales</taxon>
        <taxon>Pseudonocardiaceae</taxon>
        <taxon>Actinomycetospora</taxon>
    </lineage>
</organism>
<dbReference type="InterPro" id="IPR036457">
    <property type="entry name" value="PPM-type-like_dom_sf"/>
</dbReference>
<dbReference type="EMBL" id="JACCBN010000001">
    <property type="protein sequence ID" value="NYD38480.1"/>
    <property type="molecule type" value="Genomic_DNA"/>
</dbReference>
<protein>
    <submittedName>
        <fullName evidence="3">Serine/threonine protein phosphatase PrpC</fullName>
    </submittedName>
</protein>
<dbReference type="RefSeq" id="WP_218890416.1">
    <property type="nucleotide sequence ID" value="NZ_BAABHP010000029.1"/>
</dbReference>
<evidence type="ECO:0000256" key="1">
    <source>
        <dbReference type="SAM" id="MobiDB-lite"/>
    </source>
</evidence>
<feature type="region of interest" description="Disordered" evidence="1">
    <location>
        <begin position="1"/>
        <end position="58"/>
    </location>
</feature>
<dbReference type="InterPro" id="IPR001932">
    <property type="entry name" value="PPM-type_phosphatase-like_dom"/>
</dbReference>
<dbReference type="Gene3D" id="3.60.40.10">
    <property type="entry name" value="PPM-type phosphatase domain"/>
    <property type="match status" value="1"/>
</dbReference>
<proteinExistence type="predicted"/>
<dbReference type="SMART" id="SM00332">
    <property type="entry name" value="PP2Cc"/>
    <property type="match status" value="1"/>
</dbReference>
<accession>A0A7Y9E046</accession>
<dbReference type="CDD" id="cd00143">
    <property type="entry name" value="PP2Cc"/>
    <property type="match status" value="1"/>
</dbReference>
<dbReference type="SUPFAM" id="SSF81606">
    <property type="entry name" value="PP2C-like"/>
    <property type="match status" value="1"/>
</dbReference>
<sequence>MTESTAPPSPTNGPGDPDPDGPDQDPAAVTQDPAVDDPDPTGGVPVQSVGPAGSAGEHTDLRAVLEATRTQIETADCPECGASVDEAQDVVCGRCGTRRPAVRDHVEFRLGPAAAVTDRGLRRRRNEDACALGRIATAEGEVLVASVCDGVASARRGDEASLAAAEACVAAVLTRITTWEMQRSGARPDGRGPLGLDDLAATGAGAAAEAAADLVRHGDPADPPATTYTGAVTRGGSAVVSWVGDSRIYWLAGDGTSQLLSTDDSWAEEIAAAGVMSREQAHADRRAHVLTRWLGYDSPDGPARARRFRPAGPGFLMLCSDGIWNHVPDADRLAAVLASGRGEADVLGDARALVDAALADGGYDNATVALVPLDPADGAGGEWDPRADGSEDTGPILIPLDVEDTPRRDTSAESTVDPPDDGSA</sequence>
<gene>
    <name evidence="3" type="ORF">BJ983_004582</name>
</gene>
<reference evidence="3 4" key="1">
    <citation type="submission" date="2020-07" db="EMBL/GenBank/DDBJ databases">
        <title>Sequencing the genomes of 1000 actinobacteria strains.</title>
        <authorList>
            <person name="Klenk H.-P."/>
        </authorList>
    </citation>
    <scope>NUCLEOTIDE SEQUENCE [LARGE SCALE GENOMIC DNA]</scope>
    <source>
        <strain evidence="3 4">DSM 45772</strain>
    </source>
</reference>
<dbReference type="Proteomes" id="UP000535890">
    <property type="component" value="Unassembled WGS sequence"/>
</dbReference>
<dbReference type="Pfam" id="PF13672">
    <property type="entry name" value="PP2C_2"/>
    <property type="match status" value="1"/>
</dbReference>
<keyword evidence="4" id="KW-1185">Reference proteome</keyword>
<dbReference type="PROSITE" id="PS51746">
    <property type="entry name" value="PPM_2"/>
    <property type="match status" value="1"/>
</dbReference>
<evidence type="ECO:0000259" key="2">
    <source>
        <dbReference type="PROSITE" id="PS51746"/>
    </source>
</evidence>
<feature type="region of interest" description="Disordered" evidence="1">
    <location>
        <begin position="376"/>
        <end position="424"/>
    </location>
</feature>
<feature type="domain" description="PPM-type phosphatase" evidence="2">
    <location>
        <begin position="112"/>
        <end position="373"/>
    </location>
</feature>
<dbReference type="AlphaFoldDB" id="A0A7Y9E046"/>
<name>A0A7Y9E046_9PSEU</name>
<dbReference type="SMART" id="SM00331">
    <property type="entry name" value="PP2C_SIG"/>
    <property type="match status" value="1"/>
</dbReference>